<dbReference type="PANTHER" id="PTHR43245">
    <property type="entry name" value="BIFUNCTIONAL POLYMYXIN RESISTANCE PROTEIN ARNA"/>
    <property type="match status" value="1"/>
</dbReference>
<gene>
    <name evidence="2" type="ORF">NRE15_06280</name>
</gene>
<dbReference type="Proteomes" id="UP001315967">
    <property type="component" value="Chromosome"/>
</dbReference>
<evidence type="ECO:0000313" key="2">
    <source>
        <dbReference type="EMBL" id="UUX35247.1"/>
    </source>
</evidence>
<feature type="domain" description="NAD-dependent epimerase/dehydratase" evidence="1">
    <location>
        <begin position="4"/>
        <end position="197"/>
    </location>
</feature>
<evidence type="ECO:0000313" key="3">
    <source>
        <dbReference type="Proteomes" id="UP001315967"/>
    </source>
</evidence>
<dbReference type="InterPro" id="IPR036291">
    <property type="entry name" value="NAD(P)-bd_dom_sf"/>
</dbReference>
<keyword evidence="3" id="KW-1185">Reference proteome</keyword>
<name>A0ABY5P927_9LACT</name>
<proteinExistence type="predicted"/>
<reference evidence="2 3" key="1">
    <citation type="submission" date="2022-08" db="EMBL/GenBank/DDBJ databases">
        <title>Aerococcaceae sp. nov isolated from spoiled eye mask.</title>
        <authorList>
            <person name="Zhou G."/>
            <person name="Xie X.-B."/>
            <person name="Shi Q.-S."/>
            <person name="Wang Y.-S."/>
            <person name="Wen X."/>
            <person name="Peng H."/>
            <person name="Yang X.-J."/>
            <person name="Tao H.-B."/>
            <person name="Huang X.-M."/>
        </authorList>
    </citation>
    <scope>NUCLEOTIDE SEQUENCE [LARGE SCALE GENOMIC DNA]</scope>
    <source>
        <strain evidence="3">DM20194951</strain>
    </source>
</reference>
<accession>A0ABY5P927</accession>
<dbReference type="SUPFAM" id="SSF51735">
    <property type="entry name" value="NAD(P)-binding Rossmann-fold domains"/>
    <property type="match status" value="1"/>
</dbReference>
<dbReference type="PANTHER" id="PTHR43245:SF58">
    <property type="entry name" value="BLL5923 PROTEIN"/>
    <property type="match status" value="1"/>
</dbReference>
<organism evidence="2 3">
    <name type="scientific">Fundicoccus culcitae</name>
    <dbReference type="NCBI Taxonomy" id="2969821"/>
    <lineage>
        <taxon>Bacteria</taxon>
        <taxon>Bacillati</taxon>
        <taxon>Bacillota</taxon>
        <taxon>Bacilli</taxon>
        <taxon>Lactobacillales</taxon>
        <taxon>Aerococcaceae</taxon>
        <taxon>Fundicoccus</taxon>
    </lineage>
</organism>
<dbReference type="EMBL" id="CP102453">
    <property type="protein sequence ID" value="UUX35247.1"/>
    <property type="molecule type" value="Genomic_DNA"/>
</dbReference>
<dbReference type="InterPro" id="IPR050177">
    <property type="entry name" value="Lipid_A_modif_metabolic_enz"/>
</dbReference>
<dbReference type="InterPro" id="IPR001509">
    <property type="entry name" value="Epimerase_deHydtase"/>
</dbReference>
<protein>
    <submittedName>
        <fullName evidence="2">NAD-dependent epimerase/dehydratase family protein</fullName>
    </submittedName>
</protein>
<dbReference type="Gene3D" id="3.40.50.720">
    <property type="entry name" value="NAD(P)-binding Rossmann-like Domain"/>
    <property type="match status" value="1"/>
</dbReference>
<sequence>MKKILITGVNSYVGNAVDRWLKQSNSDKYQIDKISVRSNDWKLLNFSIYDSIVHVAGIAHVSTNPNMEKEYYRVNRDLTIELAKKAKQDSVRQFIFLSSIIIYGSKVELITTDTQPNPDDFYGRSKLEAEESLLKLVDESFKIAIIRPPMIYGKNSKGNYPRLAKLAKWTPIFPNYPNERSMIHIDNLTEFIRLLIDIEDSGIFFPQNIEYVNTSHLVRTIAEVSGKRIWLTKMFNGIIRKLMNVTVINKMFSDLKYVNSLSEYKQSYQVNSFRESIELTEKS</sequence>
<evidence type="ECO:0000259" key="1">
    <source>
        <dbReference type="Pfam" id="PF01370"/>
    </source>
</evidence>
<dbReference type="Pfam" id="PF01370">
    <property type="entry name" value="Epimerase"/>
    <property type="match status" value="1"/>
</dbReference>
<dbReference type="RefSeq" id="WP_313794737.1">
    <property type="nucleotide sequence ID" value="NZ_CP102453.1"/>
</dbReference>